<sequence>MMTLLDKAILSGAENHPPMLEKDMYESWKIIMELYMMNRRHGHMILESVEQGPLILPTIKENGLTVPVFKDDDDPIDAINHMMSFLSAVVTSRFLTTNNQLMNSSNPHQQATIHDGRVKYNLFRGDRFLMLLVHQIPYATGTSNTYTPGTSASTNGKQRAVICYNYKGEAQANGNILHDEELQFLAVIGIPKGQATQSVITHNIAYQANDLDAYDFNCDELNTAIITLMANLSHFGSYALVE</sequence>
<organism evidence="1">
    <name type="scientific">Tanacetum cinerariifolium</name>
    <name type="common">Dalmatian daisy</name>
    <name type="synonym">Chrysanthemum cinerariifolium</name>
    <dbReference type="NCBI Taxonomy" id="118510"/>
    <lineage>
        <taxon>Eukaryota</taxon>
        <taxon>Viridiplantae</taxon>
        <taxon>Streptophyta</taxon>
        <taxon>Embryophyta</taxon>
        <taxon>Tracheophyta</taxon>
        <taxon>Spermatophyta</taxon>
        <taxon>Magnoliopsida</taxon>
        <taxon>eudicotyledons</taxon>
        <taxon>Gunneridae</taxon>
        <taxon>Pentapetalae</taxon>
        <taxon>asterids</taxon>
        <taxon>campanulids</taxon>
        <taxon>Asterales</taxon>
        <taxon>Asteraceae</taxon>
        <taxon>Asteroideae</taxon>
        <taxon>Anthemideae</taxon>
        <taxon>Anthemidinae</taxon>
        <taxon>Tanacetum</taxon>
    </lineage>
</organism>
<reference evidence="1" key="1">
    <citation type="journal article" date="2019" name="Sci. Rep.">
        <title>Draft genome of Tanacetum cinerariifolium, the natural source of mosquito coil.</title>
        <authorList>
            <person name="Yamashiro T."/>
            <person name="Shiraishi A."/>
            <person name="Satake H."/>
            <person name="Nakayama K."/>
        </authorList>
    </citation>
    <scope>NUCLEOTIDE SEQUENCE</scope>
</reference>
<gene>
    <name evidence="1" type="ORF">Tci_642141</name>
</gene>
<accession>A0A699K0R3</accession>
<proteinExistence type="predicted"/>
<dbReference type="EMBL" id="BKCJ010471627">
    <property type="protein sequence ID" value="GFA70169.1"/>
    <property type="molecule type" value="Genomic_DNA"/>
</dbReference>
<comment type="caution">
    <text evidence="1">The sequence shown here is derived from an EMBL/GenBank/DDBJ whole genome shotgun (WGS) entry which is preliminary data.</text>
</comment>
<name>A0A699K0R3_TANCI</name>
<protein>
    <submittedName>
        <fullName evidence="1">Uncharacterized protein</fullName>
    </submittedName>
</protein>
<dbReference type="AlphaFoldDB" id="A0A699K0R3"/>
<evidence type="ECO:0000313" key="1">
    <source>
        <dbReference type="EMBL" id="GFA70169.1"/>
    </source>
</evidence>
<feature type="non-terminal residue" evidence="1">
    <location>
        <position position="242"/>
    </location>
</feature>